<dbReference type="Proteomes" id="UP000481030">
    <property type="component" value="Unassembled WGS sequence"/>
</dbReference>
<dbReference type="GO" id="GO:0003678">
    <property type="term" value="F:DNA helicase activity"/>
    <property type="evidence" value="ECO:0007669"/>
    <property type="project" value="InterPro"/>
</dbReference>
<dbReference type="EMBL" id="WBOS01000017">
    <property type="protein sequence ID" value="KAB2329800.1"/>
    <property type="molecule type" value="Genomic_DNA"/>
</dbReference>
<sequence>MIFLYRDTYYDQASDQKQLELIILKNRNSPVVTVFVRNNQFTERIDDVND</sequence>
<keyword evidence="2" id="KW-1185">Reference proteome</keyword>
<evidence type="ECO:0000313" key="1">
    <source>
        <dbReference type="EMBL" id="KAB2329800.1"/>
    </source>
</evidence>
<reference evidence="1 2" key="1">
    <citation type="journal article" date="2016" name="Antonie Van Leeuwenhoek">
        <title>Bacillus depressus sp. nov., isolated from soil of a sunflower field.</title>
        <authorList>
            <person name="Wei X."/>
            <person name="Xin D."/>
            <person name="Xin Y."/>
            <person name="Zhang H."/>
            <person name="Wang T."/>
            <person name="Zhang J."/>
        </authorList>
    </citation>
    <scope>NUCLEOTIDE SEQUENCE [LARGE SCALE GENOMIC DNA]</scope>
    <source>
        <strain evidence="1 2">BZ1</strain>
    </source>
</reference>
<accession>A0A6L3V131</accession>
<gene>
    <name evidence="1" type="ORF">F7731_21495</name>
</gene>
<dbReference type="InterPro" id="IPR027417">
    <property type="entry name" value="P-loop_NTPase"/>
</dbReference>
<proteinExistence type="predicted"/>
<evidence type="ECO:0000313" key="2">
    <source>
        <dbReference type="Proteomes" id="UP000481030"/>
    </source>
</evidence>
<dbReference type="OrthoDB" id="2911857at2"/>
<dbReference type="GO" id="GO:0006260">
    <property type="term" value="P:DNA replication"/>
    <property type="evidence" value="ECO:0007669"/>
    <property type="project" value="InterPro"/>
</dbReference>
<comment type="caution">
    <text evidence="1">The sequence shown here is derived from an EMBL/GenBank/DDBJ whole genome shotgun (WGS) entry which is preliminary data.</text>
</comment>
<dbReference type="GO" id="GO:0005524">
    <property type="term" value="F:ATP binding"/>
    <property type="evidence" value="ECO:0007669"/>
    <property type="project" value="InterPro"/>
</dbReference>
<organism evidence="1 2">
    <name type="scientific">Cytobacillus depressus</name>
    <dbReference type="NCBI Taxonomy" id="1602942"/>
    <lineage>
        <taxon>Bacteria</taxon>
        <taxon>Bacillati</taxon>
        <taxon>Bacillota</taxon>
        <taxon>Bacilli</taxon>
        <taxon>Bacillales</taxon>
        <taxon>Bacillaceae</taxon>
        <taxon>Cytobacillus</taxon>
    </lineage>
</organism>
<dbReference type="Gene3D" id="3.40.50.300">
    <property type="entry name" value="P-loop containing nucleotide triphosphate hydrolases"/>
    <property type="match status" value="1"/>
</dbReference>
<name>A0A6L3V131_9BACI</name>
<dbReference type="AlphaFoldDB" id="A0A6L3V131"/>
<protein>
    <submittedName>
        <fullName evidence="1">Uncharacterized protein</fullName>
    </submittedName>
</protein>